<dbReference type="AlphaFoldDB" id="A0ABD6EDQ0"/>
<evidence type="ECO:0000256" key="1">
    <source>
        <dbReference type="ARBA" id="ARBA00004726"/>
    </source>
</evidence>
<evidence type="ECO:0000256" key="13">
    <source>
        <dbReference type="ARBA" id="ARBA00049494"/>
    </source>
</evidence>
<dbReference type="InterPro" id="IPR014729">
    <property type="entry name" value="Rossmann-like_a/b/a_fold"/>
</dbReference>
<keyword evidence="9" id="KW-0274">FAD</keyword>
<keyword evidence="8" id="KW-0547">Nucleotide-binding</keyword>
<evidence type="ECO:0000256" key="9">
    <source>
        <dbReference type="ARBA" id="ARBA00022827"/>
    </source>
</evidence>
<dbReference type="PANTHER" id="PTHR23293">
    <property type="entry name" value="FAD SYNTHETASE-RELATED FMN ADENYLYLTRANSFERASE"/>
    <property type="match status" value="1"/>
</dbReference>
<dbReference type="SUPFAM" id="SSF52402">
    <property type="entry name" value="Adenine nucleotide alpha hydrolases-like"/>
    <property type="match status" value="1"/>
</dbReference>
<gene>
    <name evidence="15" type="ORF">AB6A40_004106</name>
</gene>
<dbReference type="InterPro" id="IPR056596">
    <property type="entry name" value="FLAD1_M"/>
</dbReference>
<dbReference type="CDD" id="cd23948">
    <property type="entry name" value="FAD_synthase"/>
    <property type="match status" value="1"/>
</dbReference>
<comment type="pathway">
    <text evidence="1">Cofactor biosynthesis; FAD biosynthesis; FAD from FMN: step 1/1.</text>
</comment>
<dbReference type="CDD" id="cd00885">
    <property type="entry name" value="cinA"/>
    <property type="match status" value="1"/>
</dbReference>
<dbReference type="Pfam" id="PF00994">
    <property type="entry name" value="MoCF_biosynth"/>
    <property type="match status" value="1"/>
</dbReference>
<proteinExistence type="inferred from homology"/>
<feature type="domain" description="MoaB/Mog" evidence="14">
    <location>
        <begin position="38"/>
        <end position="203"/>
    </location>
</feature>
<protein>
    <recommendedName>
        <fullName evidence="3">FAD synthase</fullName>
        <ecNumber evidence="3">2.7.7.2</ecNumber>
    </recommendedName>
    <alternativeName>
        <fullName evidence="11">FAD pyrophosphorylase</fullName>
    </alternativeName>
    <alternativeName>
        <fullName evidence="12">FMN adenylyltransferase</fullName>
    </alternativeName>
</protein>
<keyword evidence="10" id="KW-0067">ATP-binding</keyword>
<dbReference type="GO" id="GO:0005524">
    <property type="term" value="F:ATP binding"/>
    <property type="evidence" value="ECO:0007669"/>
    <property type="project" value="UniProtKB-KW"/>
</dbReference>
<comment type="caution">
    <text evidence="15">The sequence shown here is derived from an EMBL/GenBank/DDBJ whole genome shotgun (WGS) entry which is preliminary data.</text>
</comment>
<dbReference type="InterPro" id="IPR036425">
    <property type="entry name" value="MoaB/Mog-like_dom_sf"/>
</dbReference>
<dbReference type="Proteomes" id="UP001608902">
    <property type="component" value="Unassembled WGS sequence"/>
</dbReference>
<comment type="similarity">
    <text evidence="2">In the N-terminal section; belongs to the MoaB/Mog family.</text>
</comment>
<evidence type="ECO:0000256" key="8">
    <source>
        <dbReference type="ARBA" id="ARBA00022741"/>
    </source>
</evidence>
<accession>A0ABD6EDQ0</accession>
<dbReference type="Gene3D" id="3.40.980.10">
    <property type="entry name" value="MoaB/Mog-like domain"/>
    <property type="match status" value="1"/>
</dbReference>
<dbReference type="InterPro" id="IPR002500">
    <property type="entry name" value="PAPS_reduct_dom"/>
</dbReference>
<evidence type="ECO:0000256" key="4">
    <source>
        <dbReference type="ARBA" id="ARBA00022630"/>
    </source>
</evidence>
<dbReference type="EC" id="2.7.7.2" evidence="3"/>
<name>A0ABD6EDQ0_9BILA</name>
<comment type="catalytic activity">
    <reaction evidence="13">
        <text>FMN + ATP + H(+) = FAD + diphosphate</text>
        <dbReference type="Rhea" id="RHEA:17237"/>
        <dbReference type="ChEBI" id="CHEBI:15378"/>
        <dbReference type="ChEBI" id="CHEBI:30616"/>
        <dbReference type="ChEBI" id="CHEBI:33019"/>
        <dbReference type="ChEBI" id="CHEBI:57692"/>
        <dbReference type="ChEBI" id="CHEBI:58210"/>
        <dbReference type="EC" id="2.7.7.2"/>
    </reaction>
</comment>
<evidence type="ECO:0000259" key="14">
    <source>
        <dbReference type="SMART" id="SM00852"/>
    </source>
</evidence>
<evidence type="ECO:0000256" key="7">
    <source>
        <dbReference type="ARBA" id="ARBA00022695"/>
    </source>
</evidence>
<evidence type="ECO:0000256" key="5">
    <source>
        <dbReference type="ARBA" id="ARBA00022643"/>
    </source>
</evidence>
<evidence type="ECO:0000256" key="2">
    <source>
        <dbReference type="ARBA" id="ARBA00007589"/>
    </source>
</evidence>
<dbReference type="EMBL" id="JBGFUD010002278">
    <property type="protein sequence ID" value="MFH4977397.1"/>
    <property type="molecule type" value="Genomic_DNA"/>
</dbReference>
<evidence type="ECO:0000256" key="12">
    <source>
        <dbReference type="ARBA" id="ARBA00031871"/>
    </source>
</evidence>
<keyword evidence="6" id="KW-0808">Transferase</keyword>
<organism evidence="15 16">
    <name type="scientific">Gnathostoma spinigerum</name>
    <dbReference type="NCBI Taxonomy" id="75299"/>
    <lineage>
        <taxon>Eukaryota</taxon>
        <taxon>Metazoa</taxon>
        <taxon>Ecdysozoa</taxon>
        <taxon>Nematoda</taxon>
        <taxon>Chromadorea</taxon>
        <taxon>Rhabditida</taxon>
        <taxon>Spirurina</taxon>
        <taxon>Gnathostomatomorpha</taxon>
        <taxon>Gnathostomatoidea</taxon>
        <taxon>Gnathostomatidae</taxon>
        <taxon>Gnathostoma</taxon>
    </lineage>
</organism>
<dbReference type="Pfam" id="PF24102">
    <property type="entry name" value="FLAD1_M"/>
    <property type="match status" value="1"/>
</dbReference>
<dbReference type="PANTHER" id="PTHR23293:SF9">
    <property type="entry name" value="FAD SYNTHASE"/>
    <property type="match status" value="1"/>
</dbReference>
<evidence type="ECO:0000256" key="3">
    <source>
        <dbReference type="ARBA" id="ARBA00012393"/>
    </source>
</evidence>
<evidence type="ECO:0000256" key="10">
    <source>
        <dbReference type="ARBA" id="ARBA00022840"/>
    </source>
</evidence>
<dbReference type="Pfam" id="PF01507">
    <property type="entry name" value="PAPS_reduct"/>
    <property type="match status" value="2"/>
</dbReference>
<evidence type="ECO:0000313" key="16">
    <source>
        <dbReference type="Proteomes" id="UP001608902"/>
    </source>
</evidence>
<dbReference type="SUPFAM" id="SSF53218">
    <property type="entry name" value="Molybdenum cofactor biosynthesis proteins"/>
    <property type="match status" value="1"/>
</dbReference>
<sequence length="525" mass="58878">MLHRSSSVRLLASLIGKREIYRRMIGITAMGDRRRTAGLIVIGDEILKGLTPDTNSNFFCKKLHQKGILVKRISVVGDDIGDIAAEVKSFSEKYDFVITTGGIGPTHDDRTFAGVAIAFDDKLVPSLEIQQAVMPYLPPNSIMMANGSMEHFSSIPSKARLLWPKEAMPVFPLVQVNNVTIFPGVPQFCERAFQLFEDAIFPPESLDPFFIKVLHLKSTEFHFTGAMTAIADKYDEAVSIGSYPVTSNGYYKTKLVVESDSANIGEKAAKELEVALKDHLTYYDDSAWLDTVAKFEAFRKREASYPHSKNFVKKLDDAVETIDKILKEYPLDNIALSFNGGKDCTLLLHLFRVAVDRKYGPDTPVQGFHIVCGDSFPDVLQFIIDAAKYYNITVLQLCGQLKAGLQELKEVRPEIKAILMGSRSTDPRCISMTSKCMWTDEGWPSYLRVSPILDWSYEDVWRALRGLCIPYCSLYDKGYTSLGGRDTTKKNDSLKIMNAKGEIIGYKPAYMLRDSELERSGRLNV</sequence>
<keyword evidence="4" id="KW-0285">Flavoprotein</keyword>
<evidence type="ECO:0000256" key="6">
    <source>
        <dbReference type="ARBA" id="ARBA00022679"/>
    </source>
</evidence>
<dbReference type="Gene3D" id="3.40.50.620">
    <property type="entry name" value="HUPs"/>
    <property type="match status" value="1"/>
</dbReference>
<keyword evidence="5" id="KW-0288">FMN</keyword>
<keyword evidence="7" id="KW-0548">Nucleotidyltransferase</keyword>
<dbReference type="GO" id="GO:0003919">
    <property type="term" value="F:FMN adenylyltransferase activity"/>
    <property type="evidence" value="ECO:0007669"/>
    <property type="project" value="UniProtKB-EC"/>
</dbReference>
<evidence type="ECO:0000256" key="11">
    <source>
        <dbReference type="ARBA" id="ARBA00031145"/>
    </source>
</evidence>
<keyword evidence="16" id="KW-1185">Reference proteome</keyword>
<dbReference type="InterPro" id="IPR001453">
    <property type="entry name" value="MoaB/Mog_dom"/>
</dbReference>
<evidence type="ECO:0000313" key="15">
    <source>
        <dbReference type="EMBL" id="MFH4977397.1"/>
    </source>
</evidence>
<reference evidence="15 16" key="1">
    <citation type="submission" date="2024-08" db="EMBL/GenBank/DDBJ databases">
        <title>Gnathostoma spinigerum genome.</title>
        <authorList>
            <person name="Gonzalez-Bertolin B."/>
            <person name="Monzon S."/>
            <person name="Zaballos A."/>
            <person name="Jimenez P."/>
            <person name="Dekumyoy P."/>
            <person name="Varona S."/>
            <person name="Cuesta I."/>
            <person name="Sumanam S."/>
            <person name="Adisakwattana P."/>
            <person name="Gasser R.B."/>
            <person name="Hernandez-Gonzalez A."/>
            <person name="Young N.D."/>
            <person name="Perteguer M.J."/>
        </authorList>
    </citation>
    <scope>NUCLEOTIDE SEQUENCE [LARGE SCALE GENOMIC DNA]</scope>
    <source>
        <strain evidence="15">AL3</strain>
        <tissue evidence="15">Liver</tissue>
    </source>
</reference>
<dbReference type="SMART" id="SM00852">
    <property type="entry name" value="MoCF_biosynth"/>
    <property type="match status" value="1"/>
</dbReference>